<evidence type="ECO:0000256" key="2">
    <source>
        <dbReference type="ARBA" id="ARBA00022670"/>
    </source>
</evidence>
<feature type="domain" description="NlpC/P60" evidence="5">
    <location>
        <begin position="1"/>
        <end position="133"/>
    </location>
</feature>
<dbReference type="AlphaFoldDB" id="A0A1L3ZU53"/>
<gene>
    <name evidence="6" type="ORF">BSL82_07185</name>
</gene>
<sequence length="133" mass="13905">MTGDKIASAARACIGTPFRPQGRLAGVGLDCIGLAAVAVRAGGTDVEPPSDYDLSGDCGSRLPDALEALGLSRADTARTGDVMLFRSGRLQQHLGICTGRGFVHAHLGLRRVVETPFPAPWPVLGIWRVKEGG</sequence>
<organism evidence="6 7">
    <name type="scientific">Tardibacter chloracetimidivorans</name>
    <dbReference type="NCBI Taxonomy" id="1921510"/>
    <lineage>
        <taxon>Bacteria</taxon>
        <taxon>Pseudomonadati</taxon>
        <taxon>Pseudomonadota</taxon>
        <taxon>Alphaproteobacteria</taxon>
        <taxon>Sphingomonadales</taxon>
        <taxon>Sphingomonadaceae</taxon>
        <taxon>Tardibacter</taxon>
    </lineage>
</organism>
<comment type="similarity">
    <text evidence="1">Belongs to the peptidase C40 family.</text>
</comment>
<evidence type="ECO:0000259" key="5">
    <source>
        <dbReference type="PROSITE" id="PS51935"/>
    </source>
</evidence>
<evidence type="ECO:0000313" key="6">
    <source>
        <dbReference type="EMBL" id="API59119.1"/>
    </source>
</evidence>
<evidence type="ECO:0000313" key="7">
    <source>
        <dbReference type="Proteomes" id="UP000182063"/>
    </source>
</evidence>
<evidence type="ECO:0000256" key="1">
    <source>
        <dbReference type="ARBA" id="ARBA00007074"/>
    </source>
</evidence>
<dbReference type="InterPro" id="IPR000064">
    <property type="entry name" value="NLP_P60_dom"/>
</dbReference>
<keyword evidence="2" id="KW-0645">Protease</keyword>
<dbReference type="OrthoDB" id="8481272at2"/>
<proteinExistence type="inferred from homology"/>
<dbReference type="InterPro" id="IPR038765">
    <property type="entry name" value="Papain-like_cys_pep_sf"/>
</dbReference>
<evidence type="ECO:0000256" key="3">
    <source>
        <dbReference type="ARBA" id="ARBA00022801"/>
    </source>
</evidence>
<dbReference type="STRING" id="1921510.BSL82_07185"/>
<dbReference type="GO" id="GO:0008234">
    <property type="term" value="F:cysteine-type peptidase activity"/>
    <property type="evidence" value="ECO:0007669"/>
    <property type="project" value="UniProtKB-KW"/>
</dbReference>
<dbReference type="GO" id="GO:0006508">
    <property type="term" value="P:proteolysis"/>
    <property type="evidence" value="ECO:0007669"/>
    <property type="project" value="UniProtKB-KW"/>
</dbReference>
<reference evidence="7" key="1">
    <citation type="submission" date="2016-11" db="EMBL/GenBank/DDBJ databases">
        <title>Complete Genome Sequence of alachlor-degrading Sphingomonas sp. strain JJ-A5.</title>
        <authorList>
            <person name="Lee H."/>
            <person name="Ka J.-O."/>
        </authorList>
    </citation>
    <scope>NUCLEOTIDE SEQUENCE [LARGE SCALE GENOMIC DNA]</scope>
    <source>
        <strain evidence="7">JJ-A5</strain>
    </source>
</reference>
<evidence type="ECO:0000256" key="4">
    <source>
        <dbReference type="ARBA" id="ARBA00022807"/>
    </source>
</evidence>
<keyword evidence="7" id="KW-1185">Reference proteome</keyword>
<dbReference type="EMBL" id="CP018221">
    <property type="protein sequence ID" value="API59119.1"/>
    <property type="molecule type" value="Genomic_DNA"/>
</dbReference>
<name>A0A1L3ZU53_9SPHN</name>
<dbReference type="Gene3D" id="3.90.1720.10">
    <property type="entry name" value="endopeptidase domain like (from Nostoc punctiforme)"/>
    <property type="match status" value="1"/>
</dbReference>
<dbReference type="KEGG" id="sphj:BSL82_07185"/>
<keyword evidence="3" id="KW-0378">Hydrolase</keyword>
<keyword evidence="4" id="KW-0788">Thiol protease</keyword>
<dbReference type="PROSITE" id="PS51935">
    <property type="entry name" value="NLPC_P60"/>
    <property type="match status" value="1"/>
</dbReference>
<accession>A0A1L3ZU53</accession>
<protein>
    <recommendedName>
        <fullName evidence="5">NlpC/P60 domain-containing protein</fullName>
    </recommendedName>
</protein>
<dbReference type="Proteomes" id="UP000182063">
    <property type="component" value="Chromosome"/>
</dbReference>
<dbReference type="RefSeq" id="WP_072596671.1">
    <property type="nucleotide sequence ID" value="NZ_CP018221.1"/>
</dbReference>
<dbReference type="SUPFAM" id="SSF54001">
    <property type="entry name" value="Cysteine proteinases"/>
    <property type="match status" value="1"/>
</dbReference>